<dbReference type="RefSeq" id="WP_004031447.1">
    <property type="nucleotide sequence ID" value="NZ_AMPO01000009.1"/>
</dbReference>
<feature type="transmembrane region" description="Helical" evidence="1">
    <location>
        <begin position="183"/>
        <end position="205"/>
    </location>
</feature>
<sequence length="227" mass="25669">MKFFNSLTDRNNFLKLVLRIILVLIIIQALRAVIFCGLWTVVQPGTNIVLFQLLNGSAYIIMGIILFLYFKPSLKNLGLNWDDIRLRTRIFYSLGLTLLVIMAVSPYTFEWEIHVLVMGLLFGIITPVFEELLFRGYIWGKISESGGMVNPNGLTLITVTILFMVWHLGYVDVLMLHPLAKGNLAMIMISKMGIGLVLGLIVGYLRLKTGKTYASIIFHGLWNVFAP</sequence>
<protein>
    <submittedName>
        <fullName evidence="3">Abortive infection protein</fullName>
    </submittedName>
</protein>
<reference evidence="3 4" key="1">
    <citation type="journal article" date="2012" name="J. Bacteriol.">
        <title>Draft genome sequence of Methanobacterium formicicum DSM 3637, an archaebacterium isolated from the methane producer amoeba Pelomyxa palustris.</title>
        <authorList>
            <person name="Gutierrez G."/>
        </authorList>
    </citation>
    <scope>NUCLEOTIDE SEQUENCE [LARGE SCALE GENOMIC DNA]</scope>
    <source>
        <strain evidence="4">DSM 3637 / PP1</strain>
    </source>
</reference>
<feature type="transmembrane region" description="Helical" evidence="1">
    <location>
        <begin position="154"/>
        <end position="171"/>
    </location>
</feature>
<keyword evidence="1" id="KW-0472">Membrane</keyword>
<feature type="transmembrane region" description="Helical" evidence="1">
    <location>
        <begin position="20"/>
        <end position="42"/>
    </location>
</feature>
<dbReference type="Proteomes" id="UP000007360">
    <property type="component" value="Unassembled WGS sequence"/>
</dbReference>
<comment type="caution">
    <text evidence="3">The sequence shown here is derived from an EMBL/GenBank/DDBJ whole genome shotgun (WGS) entry which is preliminary data.</text>
</comment>
<feature type="transmembrane region" description="Helical" evidence="1">
    <location>
        <begin position="48"/>
        <end position="70"/>
    </location>
</feature>
<gene>
    <name evidence="3" type="ORF">A994_10023</name>
</gene>
<evidence type="ECO:0000313" key="4">
    <source>
        <dbReference type="Proteomes" id="UP000007360"/>
    </source>
</evidence>
<dbReference type="EMBL" id="AMPO01000009">
    <property type="protein sequence ID" value="EKF85210.1"/>
    <property type="molecule type" value="Genomic_DNA"/>
</dbReference>
<organism evidence="3 4">
    <name type="scientific">Methanobacterium formicicum (strain DSM 3637 / PP1)</name>
    <dbReference type="NCBI Taxonomy" id="1204725"/>
    <lineage>
        <taxon>Archaea</taxon>
        <taxon>Methanobacteriati</taxon>
        <taxon>Methanobacteriota</taxon>
        <taxon>Methanomada group</taxon>
        <taxon>Methanobacteria</taxon>
        <taxon>Methanobacteriales</taxon>
        <taxon>Methanobacteriaceae</taxon>
        <taxon>Methanobacterium</taxon>
    </lineage>
</organism>
<proteinExistence type="predicted"/>
<keyword evidence="1" id="KW-1133">Transmembrane helix</keyword>
<dbReference type="Pfam" id="PF02517">
    <property type="entry name" value="Rce1-like"/>
    <property type="match status" value="1"/>
</dbReference>
<dbReference type="InterPro" id="IPR003675">
    <property type="entry name" value="Rce1/LyrA-like_dom"/>
</dbReference>
<keyword evidence="1" id="KW-0812">Transmembrane</keyword>
<evidence type="ECO:0000256" key="1">
    <source>
        <dbReference type="SAM" id="Phobius"/>
    </source>
</evidence>
<feature type="domain" description="CAAX prenyl protease 2/Lysostaphin resistance protein A-like" evidence="2">
    <location>
        <begin position="114"/>
        <end position="225"/>
    </location>
</feature>
<dbReference type="GO" id="GO:0004175">
    <property type="term" value="F:endopeptidase activity"/>
    <property type="evidence" value="ECO:0007669"/>
    <property type="project" value="UniProtKB-ARBA"/>
</dbReference>
<dbReference type="GO" id="GO:0080120">
    <property type="term" value="P:CAAX-box protein maturation"/>
    <property type="evidence" value="ECO:0007669"/>
    <property type="project" value="UniProtKB-ARBA"/>
</dbReference>
<keyword evidence="4" id="KW-1185">Reference proteome</keyword>
<name>K2RR33_METFP</name>
<feature type="transmembrane region" description="Helical" evidence="1">
    <location>
        <begin position="90"/>
        <end position="109"/>
    </location>
</feature>
<dbReference type="AlphaFoldDB" id="K2RR33"/>
<feature type="transmembrane region" description="Helical" evidence="1">
    <location>
        <begin position="115"/>
        <end position="134"/>
    </location>
</feature>
<dbReference type="OrthoDB" id="71360at2157"/>
<accession>K2RR33</accession>
<dbReference type="PATRIC" id="fig|1204725.3.peg.2016"/>
<evidence type="ECO:0000259" key="2">
    <source>
        <dbReference type="Pfam" id="PF02517"/>
    </source>
</evidence>
<evidence type="ECO:0000313" key="3">
    <source>
        <dbReference type="EMBL" id="EKF85210.1"/>
    </source>
</evidence>